<gene>
    <name evidence="2" type="ORF">KHLLAP_LOCUS7345</name>
</gene>
<proteinExistence type="predicted"/>
<keyword evidence="1" id="KW-1133">Transmembrane helix</keyword>
<evidence type="ECO:0000256" key="1">
    <source>
        <dbReference type="SAM" id="Phobius"/>
    </source>
</evidence>
<comment type="caution">
    <text evidence="2">The sequence shown here is derived from an EMBL/GenBank/DDBJ whole genome shotgun (WGS) entry which is preliminary data.</text>
</comment>
<reference evidence="2" key="1">
    <citation type="submission" date="2023-10" db="EMBL/GenBank/DDBJ databases">
        <authorList>
            <person name="Hackl T."/>
        </authorList>
    </citation>
    <scope>NUCLEOTIDE SEQUENCE</scope>
</reference>
<accession>A0AAI8VLN6</accession>
<feature type="transmembrane region" description="Helical" evidence="1">
    <location>
        <begin position="40"/>
        <end position="66"/>
    </location>
</feature>
<dbReference type="EMBL" id="CAUWAG010000010">
    <property type="protein sequence ID" value="CAJ2506877.1"/>
    <property type="molecule type" value="Genomic_DNA"/>
</dbReference>
<keyword evidence="3" id="KW-1185">Reference proteome</keyword>
<evidence type="ECO:0000313" key="3">
    <source>
        <dbReference type="Proteomes" id="UP001295740"/>
    </source>
</evidence>
<protein>
    <submittedName>
        <fullName evidence="2">Uu.00g080630.m01.CDS01</fullName>
    </submittedName>
</protein>
<dbReference type="AlphaFoldDB" id="A0AAI8VLN6"/>
<dbReference type="Proteomes" id="UP001295740">
    <property type="component" value="Unassembled WGS sequence"/>
</dbReference>
<sequence>MAVTRTTDMKWMTVIIIVLVAIGATGAIVIVIVLTGAMVAAITITVARSLCILIRGGSVIGLMTAVEEEATRGRGYDLRSG</sequence>
<name>A0AAI8VLN6_9PEZI</name>
<organism evidence="2 3">
    <name type="scientific">Anthostomella pinea</name>
    <dbReference type="NCBI Taxonomy" id="933095"/>
    <lineage>
        <taxon>Eukaryota</taxon>
        <taxon>Fungi</taxon>
        <taxon>Dikarya</taxon>
        <taxon>Ascomycota</taxon>
        <taxon>Pezizomycotina</taxon>
        <taxon>Sordariomycetes</taxon>
        <taxon>Xylariomycetidae</taxon>
        <taxon>Xylariales</taxon>
        <taxon>Xylariaceae</taxon>
        <taxon>Anthostomella</taxon>
    </lineage>
</organism>
<feature type="transmembrane region" description="Helical" evidence="1">
    <location>
        <begin position="12"/>
        <end position="34"/>
    </location>
</feature>
<keyword evidence="1" id="KW-0472">Membrane</keyword>
<keyword evidence="1" id="KW-0812">Transmembrane</keyword>
<evidence type="ECO:0000313" key="2">
    <source>
        <dbReference type="EMBL" id="CAJ2506877.1"/>
    </source>
</evidence>